<dbReference type="RefSeq" id="XP_030385992.1">
    <property type="nucleotide sequence ID" value="XM_030530132.1"/>
</dbReference>
<protein>
    <submittedName>
        <fullName evidence="3">Uncharacterized protein LOC115632868</fullName>
    </submittedName>
</protein>
<dbReference type="AlphaFoldDB" id="A0A6J2UFV6"/>
<evidence type="ECO:0000313" key="3">
    <source>
        <dbReference type="RefSeq" id="XP_030385992.1"/>
    </source>
</evidence>
<evidence type="ECO:0000313" key="2">
    <source>
        <dbReference type="Proteomes" id="UP000504634"/>
    </source>
</evidence>
<reference evidence="3" key="1">
    <citation type="submission" date="2025-08" db="UniProtKB">
        <authorList>
            <consortium name="RefSeq"/>
        </authorList>
    </citation>
    <scope>IDENTIFICATION</scope>
    <source>
        <strain evidence="3">11010-0011.00</strain>
        <tissue evidence="3">Whole body</tissue>
    </source>
</reference>
<organism evidence="2 3">
    <name type="scientific">Drosophila lebanonensis</name>
    <name type="common">Fruit fly</name>
    <name type="synonym">Scaptodrosophila lebanonensis</name>
    <dbReference type="NCBI Taxonomy" id="7225"/>
    <lineage>
        <taxon>Eukaryota</taxon>
        <taxon>Metazoa</taxon>
        <taxon>Ecdysozoa</taxon>
        <taxon>Arthropoda</taxon>
        <taxon>Hexapoda</taxon>
        <taxon>Insecta</taxon>
        <taxon>Pterygota</taxon>
        <taxon>Neoptera</taxon>
        <taxon>Endopterygota</taxon>
        <taxon>Diptera</taxon>
        <taxon>Brachycera</taxon>
        <taxon>Muscomorpha</taxon>
        <taxon>Ephydroidea</taxon>
        <taxon>Drosophilidae</taxon>
        <taxon>Scaptodrosophila</taxon>
    </lineage>
</organism>
<feature type="compositionally biased region" description="Polar residues" evidence="1">
    <location>
        <begin position="167"/>
        <end position="183"/>
    </location>
</feature>
<feature type="compositionally biased region" description="Basic residues" evidence="1">
    <location>
        <begin position="125"/>
        <end position="134"/>
    </location>
</feature>
<dbReference type="GeneID" id="115632868"/>
<sequence length="454" mass="49816">MLYSMDLNVSASQVPTYGPEAESMHKLMSSPPLRRSQRLLDKTEAVVAAKSIENREHREIRKTKSPQLFTETDEECSQLPPNRPTGYSLKGVLSLALSQEQQPTALSQVQNHVANNNGSIELLKKKPAAAKRSRNPNPSKARSQTNCAPKKTTNQKRGNSRKLKETVTASLPGPTTTAAQPISGQASSSLFSISGQPTQIAEAILSAPSSLLQYRTPIVNRNTAAPYNRHAFSAALGAAVTSTQSLLPAQYPEHFVHQIPPLQQAQEQSPNATTYLTDIKAELQRVAFQRAINGVGPPIQKLISEIDQGTSRETTAIAAKLCHICPSQDTTPLALTATYGEIYGQSSDLRPRSPQTSTSTSPSLSESLAEIFGTTKIRNALQIANTRKYRLQDEHLPAIAVMLNVDLNRLRAVLDITEQLTYDQLQEMCLTYKYKSTPDDEIDDEEMPTVPYKK</sequence>
<accession>A0A6J2UFV6</accession>
<dbReference type="Proteomes" id="UP000504634">
    <property type="component" value="Unplaced"/>
</dbReference>
<dbReference type="OrthoDB" id="7858940at2759"/>
<proteinExistence type="predicted"/>
<keyword evidence="2" id="KW-1185">Reference proteome</keyword>
<evidence type="ECO:0000256" key="1">
    <source>
        <dbReference type="SAM" id="MobiDB-lite"/>
    </source>
</evidence>
<name>A0A6J2UFV6_DROLE</name>
<feature type="region of interest" description="Disordered" evidence="1">
    <location>
        <begin position="345"/>
        <end position="365"/>
    </location>
</feature>
<gene>
    <name evidence="3" type="primary">LOC115632868</name>
</gene>
<feature type="compositionally biased region" description="Low complexity" evidence="1">
    <location>
        <begin position="352"/>
        <end position="365"/>
    </location>
</feature>
<feature type="compositionally biased region" description="Polar residues" evidence="1">
    <location>
        <begin position="135"/>
        <end position="157"/>
    </location>
</feature>
<feature type="region of interest" description="Disordered" evidence="1">
    <location>
        <begin position="119"/>
        <end position="183"/>
    </location>
</feature>